<organism evidence="1 2">
    <name type="scientific">Mycena chlorophos</name>
    <name type="common">Agaric fungus</name>
    <name type="synonym">Agaricus chlorophos</name>
    <dbReference type="NCBI Taxonomy" id="658473"/>
    <lineage>
        <taxon>Eukaryota</taxon>
        <taxon>Fungi</taxon>
        <taxon>Dikarya</taxon>
        <taxon>Basidiomycota</taxon>
        <taxon>Agaricomycotina</taxon>
        <taxon>Agaricomycetes</taxon>
        <taxon>Agaricomycetidae</taxon>
        <taxon>Agaricales</taxon>
        <taxon>Marasmiineae</taxon>
        <taxon>Mycenaceae</taxon>
        <taxon>Mycena</taxon>
    </lineage>
</organism>
<protein>
    <submittedName>
        <fullName evidence="1">Uncharacterized protein</fullName>
    </submittedName>
</protein>
<evidence type="ECO:0000313" key="1">
    <source>
        <dbReference type="EMBL" id="KAF7288203.1"/>
    </source>
</evidence>
<dbReference type="Proteomes" id="UP000613580">
    <property type="component" value="Unassembled WGS sequence"/>
</dbReference>
<name>A0A8H6RWX8_MYCCL</name>
<dbReference type="AlphaFoldDB" id="A0A8H6RWX8"/>
<reference evidence="1" key="1">
    <citation type="submission" date="2020-05" db="EMBL/GenBank/DDBJ databases">
        <title>Mycena genomes resolve the evolution of fungal bioluminescence.</title>
        <authorList>
            <person name="Tsai I.J."/>
        </authorList>
    </citation>
    <scope>NUCLEOTIDE SEQUENCE</scope>
    <source>
        <strain evidence="1">110903Hualien_Pintung</strain>
    </source>
</reference>
<dbReference type="OrthoDB" id="3362250at2759"/>
<keyword evidence="2" id="KW-1185">Reference proteome</keyword>
<accession>A0A8H6RWX8</accession>
<dbReference type="EMBL" id="JACAZE010000046">
    <property type="protein sequence ID" value="KAF7288203.1"/>
    <property type="molecule type" value="Genomic_DNA"/>
</dbReference>
<evidence type="ECO:0000313" key="2">
    <source>
        <dbReference type="Proteomes" id="UP000613580"/>
    </source>
</evidence>
<gene>
    <name evidence="1" type="ORF">HMN09_01417200</name>
</gene>
<sequence>MSVPSPPPPAQSGPSMKRYIIRSSDVVDQALVVNVLEETTDKNVWSKERFLTEDEIIDHLVVRARNACTLCPLTLVPSAQRLGRLCWTMHRPRSGWYIRLKSPAFPPNAFIPLQPAPPNGPHPSGSLVFASRTHAILSNPPPSVHSYPPSPPPAPAVAVEPPTADAIQPRLVQQLPRQAVTHFVLAPYQIDGGVKPDQLSLPSALNTIRTNTAGPDYSLHARPIALATEAAAAPPPLITFTGSYARDDLERDYWCAGSTGTEEQALGVDSSFWIAVALTYLEFLQERRSAAISAKFLQLTVFRVISRPSATDEFRIVEIKNSVDLKRSARPSHVPPTRKPNEMPPYEGGGYFIFEASSDEQQIVTTLYCSGYEQRAHSRIGE</sequence>
<proteinExistence type="predicted"/>
<comment type="caution">
    <text evidence="1">The sequence shown here is derived from an EMBL/GenBank/DDBJ whole genome shotgun (WGS) entry which is preliminary data.</text>
</comment>